<evidence type="ECO:0000256" key="5">
    <source>
        <dbReference type="ARBA" id="ARBA00031841"/>
    </source>
</evidence>
<evidence type="ECO:0000313" key="7">
    <source>
        <dbReference type="Proteomes" id="UP000063429"/>
    </source>
</evidence>
<dbReference type="EMBL" id="CP011409">
    <property type="protein sequence ID" value="AKZ62850.1"/>
    <property type="molecule type" value="Genomic_DNA"/>
</dbReference>
<reference evidence="7" key="1">
    <citation type="journal article" date="2015" name="Genome Announc.">
        <title>Complete Genome Sequence of Herbaspirillum hiltneri N3 (DSM 17495), Isolated from Surface-Sterilized Wheat Roots.</title>
        <authorList>
            <person name="Guizelini D."/>
            <person name="Saizaki P.M."/>
            <person name="Coimbra N.A."/>
            <person name="Weiss V.A."/>
            <person name="Faoro H."/>
            <person name="Sfeir M.Z."/>
            <person name="Baura V.A."/>
            <person name="Monteiro R.A."/>
            <person name="Chubatsu L.S."/>
            <person name="Souza E.M."/>
            <person name="Cruz L.M."/>
            <person name="Pedrosa F.O."/>
            <person name="Raittz R.T."/>
            <person name="Marchaukoski J.N."/>
            <person name="Steffens M.B."/>
        </authorList>
    </citation>
    <scope>NUCLEOTIDE SEQUENCE [LARGE SCALE GENOMIC DNA]</scope>
    <source>
        <strain evidence="7">N3</strain>
    </source>
</reference>
<accession>A0ABM5UZT2</accession>
<name>A0ABM5UZT2_9BURK</name>
<gene>
    <name evidence="6" type="ORF">F506_09315</name>
</gene>
<keyword evidence="6" id="KW-0238">DNA-binding</keyword>
<keyword evidence="4" id="KW-0690">Ribosome biogenesis</keyword>
<keyword evidence="7" id="KW-1185">Reference proteome</keyword>
<sequence>MIAGFPDSAFAMSAFVIDAFEFSRLKEQAEGELAVADMARLAGETVDRAGTIKWSLSGGADKLGHPQLKLSVSGQVNLVCQRCLTAMPFEVSSESVLVLAKDEESADAIEEVLDDESVDVIVGEAEFNVGYLVEDEALLALPVAPKHESCPAQALPGSGAEAAATEKVSPFSVLKNLKQ</sequence>
<dbReference type="InterPro" id="IPR039255">
    <property type="entry name" value="YceD_bac"/>
</dbReference>
<evidence type="ECO:0000256" key="1">
    <source>
        <dbReference type="ARBA" id="ARBA00002868"/>
    </source>
</evidence>
<evidence type="ECO:0000256" key="4">
    <source>
        <dbReference type="ARBA" id="ARBA00022517"/>
    </source>
</evidence>
<dbReference type="Proteomes" id="UP000063429">
    <property type="component" value="Chromosome"/>
</dbReference>
<comment type="function">
    <text evidence="1">Plays a role in synthesis, processing and/or stability of 23S rRNA.</text>
</comment>
<protein>
    <recommendedName>
        <fullName evidence="3">Large ribosomal RNA subunit accumulation protein YceD</fullName>
    </recommendedName>
    <alternativeName>
        <fullName evidence="5">23S rRNA accumulation protein YceD</fullName>
    </alternativeName>
</protein>
<proteinExistence type="inferred from homology"/>
<evidence type="ECO:0000256" key="3">
    <source>
        <dbReference type="ARBA" id="ARBA00015716"/>
    </source>
</evidence>
<evidence type="ECO:0000256" key="2">
    <source>
        <dbReference type="ARBA" id="ARBA00010740"/>
    </source>
</evidence>
<dbReference type="InterPro" id="IPR003772">
    <property type="entry name" value="YceD"/>
</dbReference>
<comment type="similarity">
    <text evidence="2">Belongs to the DUF177 domain family.</text>
</comment>
<organism evidence="6 7">
    <name type="scientific">Herbaspirillum hiltneri N3</name>
    <dbReference type="NCBI Taxonomy" id="1262470"/>
    <lineage>
        <taxon>Bacteria</taxon>
        <taxon>Pseudomonadati</taxon>
        <taxon>Pseudomonadota</taxon>
        <taxon>Betaproteobacteria</taxon>
        <taxon>Burkholderiales</taxon>
        <taxon>Oxalobacteraceae</taxon>
        <taxon>Herbaspirillum</taxon>
    </lineage>
</organism>
<dbReference type="Pfam" id="PF02620">
    <property type="entry name" value="YceD"/>
    <property type="match status" value="1"/>
</dbReference>
<dbReference type="PANTHER" id="PTHR38099:SF1">
    <property type="entry name" value="LARGE RIBOSOMAL RNA SUBUNIT ACCUMULATION PROTEIN YCED"/>
    <property type="match status" value="1"/>
</dbReference>
<dbReference type="GO" id="GO:0003677">
    <property type="term" value="F:DNA binding"/>
    <property type="evidence" value="ECO:0007669"/>
    <property type="project" value="UniProtKB-KW"/>
</dbReference>
<dbReference type="PANTHER" id="PTHR38099">
    <property type="entry name" value="LARGE RIBOSOMAL RNA SUBUNIT ACCUMULATION PROTEIN YCED"/>
    <property type="match status" value="1"/>
</dbReference>
<evidence type="ECO:0000313" key="6">
    <source>
        <dbReference type="EMBL" id="AKZ62850.1"/>
    </source>
</evidence>